<evidence type="ECO:0000313" key="2">
    <source>
        <dbReference type="EMBL" id="KAD2804174.1"/>
    </source>
</evidence>
<evidence type="ECO:0000256" key="1">
    <source>
        <dbReference type="SAM" id="MobiDB-lite"/>
    </source>
</evidence>
<dbReference type="OrthoDB" id="10632322at2759"/>
<dbReference type="AntiFam" id="ANF00275">
    <property type="entry name" value="Spurious translation from rRNA (DUF6467)"/>
</dbReference>
<name>A0A5N6LRF4_9ASTR</name>
<gene>
    <name evidence="2" type="ORF">E3N88_37551</name>
</gene>
<accession>A0A5N6LRF4</accession>
<proteinExistence type="predicted"/>
<feature type="region of interest" description="Disordered" evidence="1">
    <location>
        <begin position="203"/>
        <end position="224"/>
    </location>
</feature>
<reference evidence="2 3" key="1">
    <citation type="submission" date="2019-05" db="EMBL/GenBank/DDBJ databases">
        <title>Mikania micrantha, genome provides insights into the molecular mechanism of rapid growth.</title>
        <authorList>
            <person name="Liu B."/>
        </authorList>
    </citation>
    <scope>NUCLEOTIDE SEQUENCE [LARGE SCALE GENOMIC DNA]</scope>
    <source>
        <strain evidence="2">NLD-2019</strain>
        <tissue evidence="2">Leaf</tissue>
    </source>
</reference>
<dbReference type="Proteomes" id="UP000326396">
    <property type="component" value="Linkage Group LG8"/>
</dbReference>
<organism evidence="2 3">
    <name type="scientific">Mikania micrantha</name>
    <name type="common">bitter vine</name>
    <dbReference type="NCBI Taxonomy" id="192012"/>
    <lineage>
        <taxon>Eukaryota</taxon>
        <taxon>Viridiplantae</taxon>
        <taxon>Streptophyta</taxon>
        <taxon>Embryophyta</taxon>
        <taxon>Tracheophyta</taxon>
        <taxon>Spermatophyta</taxon>
        <taxon>Magnoliopsida</taxon>
        <taxon>eudicotyledons</taxon>
        <taxon>Gunneridae</taxon>
        <taxon>Pentapetalae</taxon>
        <taxon>asterids</taxon>
        <taxon>campanulids</taxon>
        <taxon>Asterales</taxon>
        <taxon>Asteraceae</taxon>
        <taxon>Asteroideae</taxon>
        <taxon>Heliantheae alliance</taxon>
        <taxon>Eupatorieae</taxon>
        <taxon>Mikania</taxon>
    </lineage>
</organism>
<keyword evidence="3" id="KW-1185">Reference proteome</keyword>
<dbReference type="AlphaFoldDB" id="A0A5N6LRF4"/>
<dbReference type="EMBL" id="SZYD01000018">
    <property type="protein sequence ID" value="KAD2804174.1"/>
    <property type="molecule type" value="Genomic_DNA"/>
</dbReference>
<evidence type="ECO:0000313" key="3">
    <source>
        <dbReference type="Proteomes" id="UP000326396"/>
    </source>
</evidence>
<feature type="compositionally biased region" description="Gly residues" evidence="1">
    <location>
        <begin position="215"/>
        <end position="224"/>
    </location>
</feature>
<protein>
    <submittedName>
        <fullName evidence="2">Uncharacterized protein</fullName>
    </submittedName>
</protein>
<sequence>MDGPETGSHCHLRAMSQNNVHQLFHSNHPAARKLFFYYLHEKRPYERYRPLSVVLACSLKLIWCCLVPSVCSDSDEGYYIRLSFIVVAKASLSAAPGTAEVEFMIPRVFIAQLEWIILLFFTRQGKEGSLPAEGEEAVQFNRFNGRLATLRKGIYGTVRPTGRTETKVGHSDPGVPCGRALAQRIKGETVEYVVEEGSNGRTKAADVTGPIQGSTRGGGSGGGGGHADGVILHTFFVSKRWWLVVMVEWIVVETLGKEEEGG</sequence>
<comment type="caution">
    <text evidence="2">The sequence shown here is derived from an EMBL/GenBank/DDBJ whole genome shotgun (WGS) entry which is preliminary data.</text>
</comment>